<evidence type="ECO:0000313" key="3">
    <source>
        <dbReference type="EMBL" id="CCG01640.1"/>
    </source>
</evidence>
<keyword evidence="4" id="KW-1185">Reference proteome</keyword>
<dbReference type="EMBL" id="FO117623">
    <property type="protein sequence ID" value="CCG01640.1"/>
    <property type="molecule type" value="Genomic_DNA"/>
</dbReference>
<dbReference type="AlphaFoldDB" id="H6RRJ7"/>
<accession>H6RRJ7</accession>
<evidence type="ECO:0000313" key="4">
    <source>
        <dbReference type="Proteomes" id="UP000007517"/>
    </source>
</evidence>
<protein>
    <submittedName>
        <fullName evidence="3">Uncharacterized protein</fullName>
    </submittedName>
</protein>
<feature type="region of interest" description="Disordered" evidence="1">
    <location>
        <begin position="26"/>
        <end position="132"/>
    </location>
</feature>
<reference evidence="3 4" key="1">
    <citation type="journal article" date="2012" name="J. Bacteriol.">
        <title>Genome Sequence of Blastococcus saxobsidens DD2, a Stone-Inhabiting Bacterium.</title>
        <authorList>
            <person name="Chouaia B."/>
            <person name="Crotti E."/>
            <person name="Brusetti L."/>
            <person name="Daffonchio D."/>
            <person name="Essoussi I."/>
            <person name="Nouioui I."/>
            <person name="Sbissi I."/>
            <person name="Ghodhbane-Gtari F."/>
            <person name="Gtari M."/>
            <person name="Vacherie B."/>
            <person name="Barbe V."/>
            <person name="Medigue C."/>
            <person name="Gury J."/>
            <person name="Pujic P."/>
            <person name="Normand P."/>
        </authorList>
    </citation>
    <scope>NUCLEOTIDE SEQUENCE [LARGE SCALE GENOMIC DNA]</scope>
    <source>
        <strain evidence="3 4">DD2</strain>
    </source>
</reference>
<proteinExistence type="predicted"/>
<dbReference type="STRING" id="1146883.BLASA_0684"/>
<name>H6RRJ7_BLASD</name>
<dbReference type="KEGG" id="bsd:BLASA_0684"/>
<organism evidence="3 4">
    <name type="scientific">Blastococcus saxobsidens (strain DD2)</name>
    <dbReference type="NCBI Taxonomy" id="1146883"/>
    <lineage>
        <taxon>Bacteria</taxon>
        <taxon>Bacillati</taxon>
        <taxon>Actinomycetota</taxon>
        <taxon>Actinomycetes</taxon>
        <taxon>Geodermatophilales</taxon>
        <taxon>Geodermatophilaceae</taxon>
        <taxon>Blastococcus</taxon>
    </lineage>
</organism>
<feature type="chain" id="PRO_5003606917" evidence="2">
    <location>
        <begin position="30"/>
        <end position="358"/>
    </location>
</feature>
<dbReference type="HOGENOM" id="CLU_773087_0_0_11"/>
<dbReference type="Proteomes" id="UP000007517">
    <property type="component" value="Chromosome"/>
</dbReference>
<feature type="signal peptide" evidence="2">
    <location>
        <begin position="1"/>
        <end position="29"/>
    </location>
</feature>
<dbReference type="eggNOG" id="COG3064">
    <property type="taxonomic scope" value="Bacteria"/>
</dbReference>
<reference evidence="4" key="2">
    <citation type="submission" date="2012-02" db="EMBL/GenBank/DDBJ databases">
        <title>Complete genome sequence of Blastococcus saxobsidens strain DD2.</title>
        <authorList>
            <person name="Genoscope."/>
        </authorList>
    </citation>
    <scope>NUCLEOTIDE SEQUENCE [LARGE SCALE GENOMIC DNA]</scope>
    <source>
        <strain evidence="4">DD2</strain>
    </source>
</reference>
<feature type="compositionally biased region" description="Low complexity" evidence="1">
    <location>
        <begin position="26"/>
        <end position="39"/>
    </location>
</feature>
<evidence type="ECO:0000256" key="1">
    <source>
        <dbReference type="SAM" id="MobiDB-lite"/>
    </source>
</evidence>
<gene>
    <name evidence="3" type="ordered locus">BLASA_0684</name>
</gene>
<feature type="compositionally biased region" description="Basic and acidic residues" evidence="1">
    <location>
        <begin position="47"/>
        <end position="66"/>
    </location>
</feature>
<keyword evidence="2" id="KW-0732">Signal</keyword>
<evidence type="ECO:0000256" key="2">
    <source>
        <dbReference type="SAM" id="SignalP"/>
    </source>
</evidence>
<sequence length="358" mass="38345">MGMRSALGSVVVTTSAVVALLGAPATAGAAETGTRPEAGSEQSSQTERAERALPTERDTRSSRAEAEQDDAEQADADQAETEQAETEADQAETEADQDEAEAETDADQAEADRTRSGTSLGYDVSHPQCGTDLPDDRAFAIVGVNGGLSTRANPCLSHQLAWAHGSSGRVDDQPAAQLYLNTANPGQVLDLVTTWPTDGDTPYGDCDGGNSLACSWQYGWERAENSALSFVRPAARSARVDSQPSRYTWWLDVETMNTWQIGSDDARDRNRATLEGMAAYLLSEDAEVGVYSTGYQWGRIVGEVPRYSNLAGLDSWLAGADDLEDARDTCDDDPLVPGGTVTLVQYVEDDLDHNHACR</sequence>
<feature type="compositionally biased region" description="Acidic residues" evidence="1">
    <location>
        <begin position="67"/>
        <end position="109"/>
    </location>
</feature>